<comment type="subcellular location">
    <subcellularLocation>
        <location evidence="1">Secreted</location>
    </subcellularLocation>
</comment>
<accession>J9EQR6</accession>
<reference evidence="7" key="1">
    <citation type="submission" date="2012-08" db="EMBL/GenBank/DDBJ databases">
        <title>The Genome Sequence of Wuchereria bancrofti.</title>
        <authorList>
            <person name="Nutman T.B."/>
            <person name="Fink D.L."/>
            <person name="Russ C."/>
            <person name="Young S."/>
            <person name="Zeng Q."/>
            <person name="Koehrsen M."/>
            <person name="Alvarado L."/>
            <person name="Berlin A."/>
            <person name="Chapman S.B."/>
            <person name="Chen Z."/>
            <person name="Freedman E."/>
            <person name="Gellesch M."/>
            <person name="Goldberg J."/>
            <person name="Griggs A."/>
            <person name="Gujja S."/>
            <person name="Heilman E.R."/>
            <person name="Heiman D."/>
            <person name="Hepburn T."/>
            <person name="Howarth C."/>
            <person name="Jen D."/>
            <person name="Larson L."/>
            <person name="Lewis B."/>
            <person name="Mehta T."/>
            <person name="Park D."/>
            <person name="Pearson M."/>
            <person name="Roberts A."/>
            <person name="Saif S."/>
            <person name="Shea T."/>
            <person name="Shenoy N."/>
            <person name="Sisk P."/>
            <person name="Stolte C."/>
            <person name="Sykes S."/>
            <person name="Walk T."/>
            <person name="White J."/>
            <person name="Yandava C."/>
            <person name="Haas B."/>
            <person name="Henn M.R."/>
            <person name="Nusbaum C."/>
            <person name="Birren B."/>
        </authorList>
    </citation>
    <scope>NUCLEOTIDE SEQUENCE [LARGE SCALE GENOMIC DNA]</scope>
    <source>
        <strain evidence="7">NA</strain>
    </source>
</reference>
<dbReference type="Proteomes" id="UP000004810">
    <property type="component" value="Unassembled WGS sequence"/>
</dbReference>
<proteinExistence type="predicted"/>
<evidence type="ECO:0000256" key="4">
    <source>
        <dbReference type="ARBA" id="ARBA00022737"/>
    </source>
</evidence>
<evidence type="ECO:0000256" key="2">
    <source>
        <dbReference type="ARBA" id="ARBA00022525"/>
    </source>
</evidence>
<dbReference type="Gene3D" id="2.20.100.10">
    <property type="entry name" value="Thrombospondin type-1 (TSP1) repeat"/>
    <property type="match status" value="1"/>
</dbReference>
<keyword evidence="2" id="KW-0964">Secreted</keyword>
<keyword evidence="4" id="KW-0677">Repeat</keyword>
<dbReference type="Pfam" id="PF00090">
    <property type="entry name" value="TSP_1"/>
    <property type="match status" value="2"/>
</dbReference>
<dbReference type="EMBL" id="ADBV01001578">
    <property type="protein sequence ID" value="EJW84523.1"/>
    <property type="molecule type" value="Genomic_DNA"/>
</dbReference>
<dbReference type="PANTHER" id="PTHR22906">
    <property type="entry name" value="PROPERDIN"/>
    <property type="match status" value="1"/>
</dbReference>
<name>J9EQR6_WUCBA</name>
<evidence type="ECO:0000256" key="1">
    <source>
        <dbReference type="ARBA" id="ARBA00004613"/>
    </source>
</evidence>
<comment type="caution">
    <text evidence="6">The sequence shown here is derived from an EMBL/GenBank/DDBJ whole genome shotgun (WGS) entry which is preliminary data.</text>
</comment>
<dbReference type="PROSITE" id="PS50092">
    <property type="entry name" value="TSP1"/>
    <property type="match status" value="2"/>
</dbReference>
<evidence type="ECO:0000313" key="6">
    <source>
        <dbReference type="EMBL" id="EJW84523.1"/>
    </source>
</evidence>
<dbReference type="InterPro" id="IPR036383">
    <property type="entry name" value="TSP1_rpt_sf"/>
</dbReference>
<keyword evidence="3" id="KW-0732">Signal</keyword>
<evidence type="ECO:0000256" key="5">
    <source>
        <dbReference type="ARBA" id="ARBA00023157"/>
    </source>
</evidence>
<gene>
    <name evidence="6" type="ORF">WUBG_04562</name>
</gene>
<keyword evidence="5" id="KW-1015">Disulfide bond</keyword>
<evidence type="ECO:0000256" key="3">
    <source>
        <dbReference type="ARBA" id="ARBA00022729"/>
    </source>
</evidence>
<dbReference type="SUPFAM" id="SSF82895">
    <property type="entry name" value="TSP-1 type 1 repeat"/>
    <property type="match status" value="2"/>
</dbReference>
<dbReference type="AlphaFoldDB" id="J9EQR6"/>
<organism evidence="6 7">
    <name type="scientific">Wuchereria bancrofti</name>
    <dbReference type="NCBI Taxonomy" id="6293"/>
    <lineage>
        <taxon>Eukaryota</taxon>
        <taxon>Metazoa</taxon>
        <taxon>Ecdysozoa</taxon>
        <taxon>Nematoda</taxon>
        <taxon>Chromadorea</taxon>
        <taxon>Rhabditida</taxon>
        <taxon>Spirurina</taxon>
        <taxon>Spiruromorpha</taxon>
        <taxon>Filarioidea</taxon>
        <taxon>Onchocercidae</taxon>
        <taxon>Wuchereria</taxon>
    </lineage>
</organism>
<protein>
    <submittedName>
        <fullName evidence="6">Thrombospondin type 1 domain-containing protein</fullName>
    </submittedName>
</protein>
<sequence length="321" mass="35006">MTTFVALGGAKEIETCDISCEISALTSDKKSRRKVNTSDHIVEVINSELKALAIWEQWQEWQPCSRTCGAGTRIRKGTCQSGINCTKGEPILDIQLCNGNSCGTSGKAAAASAARGLLLVMRVCKPDSGSARHLPFSCAGWMLYPVISSSFSDAIDEKCSLEKDLIINSVMIGDSAQYQKTSNNSLTHPPEWSEWSEWSRCSCFSMNQFRRRFCRIVEPSLQGFCCPKVAIGPTGVIGALVQAVVALLVIRSVAECVLIQYLPTEVHTVLVRRSVSGLVYQKEPALGHQLTENGHHGLNGHNALILASMVIDPEQGNMEFK</sequence>
<dbReference type="SMART" id="SM00209">
    <property type="entry name" value="TSP1"/>
    <property type="match status" value="2"/>
</dbReference>
<dbReference type="InterPro" id="IPR000884">
    <property type="entry name" value="TSP1_rpt"/>
</dbReference>
<dbReference type="PANTHER" id="PTHR22906:SF43">
    <property type="entry name" value="PROPERDIN"/>
    <property type="match status" value="1"/>
</dbReference>
<dbReference type="InterPro" id="IPR052065">
    <property type="entry name" value="Compl_asym_regulator"/>
</dbReference>
<evidence type="ECO:0000313" key="7">
    <source>
        <dbReference type="Proteomes" id="UP000004810"/>
    </source>
</evidence>